<keyword evidence="1" id="KW-0472">Membrane</keyword>
<keyword evidence="1" id="KW-0812">Transmembrane</keyword>
<gene>
    <name evidence="2" type="ORF">DWZ83_09335</name>
</gene>
<organism evidence="2 3">
    <name type="scientific">Amedibacillus dolichus</name>
    <dbReference type="NCBI Taxonomy" id="31971"/>
    <lineage>
        <taxon>Bacteria</taxon>
        <taxon>Bacillati</taxon>
        <taxon>Bacillota</taxon>
        <taxon>Erysipelotrichia</taxon>
        <taxon>Erysipelotrichales</taxon>
        <taxon>Erysipelotrichaceae</taxon>
        <taxon>Amedibacillus</taxon>
    </lineage>
</organism>
<protein>
    <submittedName>
        <fullName evidence="2">Uncharacterized protein</fullName>
    </submittedName>
</protein>
<dbReference type="EMBL" id="QRPK01000072">
    <property type="protein sequence ID" value="RHM07021.1"/>
    <property type="molecule type" value="Genomic_DNA"/>
</dbReference>
<feature type="transmembrane region" description="Helical" evidence="1">
    <location>
        <begin position="41"/>
        <end position="61"/>
    </location>
</feature>
<accession>A0A415P2N1</accession>
<evidence type="ECO:0000256" key="1">
    <source>
        <dbReference type="SAM" id="Phobius"/>
    </source>
</evidence>
<sequence>MKKLYCTSCGTKLNIKFGMIPHKCSCGAEFNLVDTKNTAKIIISIIFFVILMLPPFVIIYFSRQYFQASIILYTLALILIIIWYRIVETILIRLGLVTMSNIEIK</sequence>
<comment type="caution">
    <text evidence="2">The sequence shown here is derived from an EMBL/GenBank/DDBJ whole genome shotgun (WGS) entry which is preliminary data.</text>
</comment>
<feature type="transmembrane region" description="Helical" evidence="1">
    <location>
        <begin position="68"/>
        <end position="86"/>
    </location>
</feature>
<dbReference type="OrthoDB" id="1956582at2"/>
<keyword evidence="3" id="KW-1185">Reference proteome</keyword>
<proteinExistence type="predicted"/>
<keyword evidence="1" id="KW-1133">Transmembrane helix</keyword>
<evidence type="ECO:0000313" key="2">
    <source>
        <dbReference type="EMBL" id="RHM07021.1"/>
    </source>
</evidence>
<name>A0A415P2N1_9FIRM</name>
<dbReference type="AlphaFoldDB" id="A0A415P2N1"/>
<reference evidence="2 3" key="1">
    <citation type="submission" date="2018-08" db="EMBL/GenBank/DDBJ databases">
        <title>A genome reference for cultivated species of the human gut microbiota.</title>
        <authorList>
            <person name="Zou Y."/>
            <person name="Xue W."/>
            <person name="Luo G."/>
        </authorList>
    </citation>
    <scope>NUCLEOTIDE SEQUENCE [LARGE SCALE GENOMIC DNA]</scope>
    <source>
        <strain evidence="2 3">AF35-6BH</strain>
    </source>
</reference>
<evidence type="ECO:0000313" key="3">
    <source>
        <dbReference type="Proteomes" id="UP000284868"/>
    </source>
</evidence>
<dbReference type="Proteomes" id="UP000284868">
    <property type="component" value="Unassembled WGS sequence"/>
</dbReference>